<name>A3AU10_ORYSJ</name>
<feature type="compositionally biased region" description="Polar residues" evidence="1">
    <location>
        <begin position="9"/>
        <end position="28"/>
    </location>
</feature>
<dbReference type="AlphaFoldDB" id="A3AU10"/>
<protein>
    <submittedName>
        <fullName evidence="2">Uncharacterized protein</fullName>
    </submittedName>
</protein>
<evidence type="ECO:0000313" key="2">
    <source>
        <dbReference type="EMBL" id="EAZ30799.1"/>
    </source>
</evidence>
<reference evidence="2" key="1">
    <citation type="journal article" date="2005" name="PLoS Biol.">
        <title>The genomes of Oryza sativa: a history of duplications.</title>
        <authorList>
            <person name="Yu J."/>
            <person name="Wang J."/>
            <person name="Lin W."/>
            <person name="Li S."/>
            <person name="Li H."/>
            <person name="Zhou J."/>
            <person name="Ni P."/>
            <person name="Dong W."/>
            <person name="Hu S."/>
            <person name="Zeng C."/>
            <person name="Zhang J."/>
            <person name="Zhang Y."/>
            <person name="Li R."/>
            <person name="Xu Z."/>
            <person name="Li S."/>
            <person name="Li X."/>
            <person name="Zheng H."/>
            <person name="Cong L."/>
            <person name="Lin L."/>
            <person name="Yin J."/>
            <person name="Geng J."/>
            <person name="Li G."/>
            <person name="Shi J."/>
            <person name="Liu J."/>
            <person name="Lv H."/>
            <person name="Li J."/>
            <person name="Wang J."/>
            <person name="Deng Y."/>
            <person name="Ran L."/>
            <person name="Shi X."/>
            <person name="Wang X."/>
            <person name="Wu Q."/>
            <person name="Li C."/>
            <person name="Ren X."/>
            <person name="Wang J."/>
            <person name="Wang X."/>
            <person name="Li D."/>
            <person name="Liu D."/>
            <person name="Zhang X."/>
            <person name="Ji Z."/>
            <person name="Zhao W."/>
            <person name="Sun Y."/>
            <person name="Zhang Z."/>
            <person name="Bao J."/>
            <person name="Han Y."/>
            <person name="Dong L."/>
            <person name="Ji J."/>
            <person name="Chen P."/>
            <person name="Wu S."/>
            <person name="Liu J."/>
            <person name="Xiao Y."/>
            <person name="Bu D."/>
            <person name="Tan J."/>
            <person name="Yang L."/>
            <person name="Ye C."/>
            <person name="Zhang J."/>
            <person name="Xu J."/>
            <person name="Zhou Y."/>
            <person name="Yu Y."/>
            <person name="Zhang B."/>
            <person name="Zhuang S."/>
            <person name="Wei H."/>
            <person name="Liu B."/>
            <person name="Lei M."/>
            <person name="Yu H."/>
            <person name="Li Y."/>
            <person name="Xu H."/>
            <person name="Wei S."/>
            <person name="He X."/>
            <person name="Fang L."/>
            <person name="Zhang Z."/>
            <person name="Zhang Y."/>
            <person name="Huang X."/>
            <person name="Su Z."/>
            <person name="Tong W."/>
            <person name="Li J."/>
            <person name="Tong Z."/>
            <person name="Li S."/>
            <person name="Ye J."/>
            <person name="Wang L."/>
            <person name="Fang L."/>
            <person name="Lei T."/>
            <person name="Chen C."/>
            <person name="Chen H."/>
            <person name="Xu Z."/>
            <person name="Li H."/>
            <person name="Huang H."/>
            <person name="Zhang F."/>
            <person name="Xu H."/>
            <person name="Li N."/>
            <person name="Zhao C."/>
            <person name="Li S."/>
            <person name="Dong L."/>
            <person name="Huang Y."/>
            <person name="Li L."/>
            <person name="Xi Y."/>
            <person name="Qi Q."/>
            <person name="Li W."/>
            <person name="Zhang B."/>
            <person name="Hu W."/>
            <person name="Zhang Y."/>
            <person name="Tian X."/>
            <person name="Jiao Y."/>
            <person name="Liang X."/>
            <person name="Jin J."/>
            <person name="Gao L."/>
            <person name="Zheng W."/>
            <person name="Hao B."/>
            <person name="Liu S."/>
            <person name="Wang W."/>
            <person name="Yuan L."/>
            <person name="Cao M."/>
            <person name="McDermott J."/>
            <person name="Samudrala R."/>
            <person name="Wang J."/>
            <person name="Wong G.K."/>
            <person name="Yang H."/>
        </authorList>
    </citation>
    <scope>NUCLEOTIDE SEQUENCE [LARGE SCALE GENOMIC DNA]</scope>
</reference>
<reference evidence="2" key="2">
    <citation type="submission" date="2008-12" db="EMBL/GenBank/DDBJ databases">
        <title>Improved gene annotation of the rice (Oryza sativa) genomes.</title>
        <authorList>
            <person name="Wang J."/>
            <person name="Li R."/>
            <person name="Fan W."/>
            <person name="Huang Q."/>
            <person name="Zhang J."/>
            <person name="Zhou Y."/>
            <person name="Hu Y."/>
            <person name="Zi S."/>
            <person name="Li J."/>
            <person name="Ni P."/>
            <person name="Zheng H."/>
            <person name="Zhang Y."/>
            <person name="Zhao M."/>
            <person name="Hao Q."/>
            <person name="McDermott J."/>
            <person name="Samudrala R."/>
            <person name="Kristiansen K."/>
            <person name="Wong G.K.-S."/>
        </authorList>
    </citation>
    <scope>NUCLEOTIDE SEQUENCE</scope>
</reference>
<dbReference type="Proteomes" id="UP000007752">
    <property type="component" value="Chromosome 4"/>
</dbReference>
<feature type="region of interest" description="Disordered" evidence="1">
    <location>
        <begin position="1"/>
        <end position="28"/>
    </location>
</feature>
<dbReference type="EMBL" id="CM000141">
    <property type="protein sequence ID" value="EAZ30799.1"/>
    <property type="molecule type" value="Genomic_DNA"/>
</dbReference>
<accession>A3AU10</accession>
<organism evidence="2">
    <name type="scientific">Oryza sativa subsp. japonica</name>
    <name type="common">Rice</name>
    <dbReference type="NCBI Taxonomy" id="39947"/>
    <lineage>
        <taxon>Eukaryota</taxon>
        <taxon>Viridiplantae</taxon>
        <taxon>Streptophyta</taxon>
        <taxon>Embryophyta</taxon>
        <taxon>Tracheophyta</taxon>
        <taxon>Spermatophyta</taxon>
        <taxon>Magnoliopsida</taxon>
        <taxon>Liliopsida</taxon>
        <taxon>Poales</taxon>
        <taxon>Poaceae</taxon>
        <taxon>BOP clade</taxon>
        <taxon>Oryzoideae</taxon>
        <taxon>Oryzeae</taxon>
        <taxon>Oryzinae</taxon>
        <taxon>Oryza</taxon>
        <taxon>Oryza sativa</taxon>
    </lineage>
</organism>
<gene>
    <name evidence="2" type="ORF">OsJ_14866</name>
</gene>
<sequence length="121" mass="13099">MELPCKLPSTPSSHGYTPASNPRNLGTSAGLQSFAPDNGFLFLLWSGQKLGNSLRMSIIIQCLLSRSGPCDTFVAVVLLFPLPSAPVQVADRIFCACTCQLRYNNWPLISPPFGIASLTRE</sequence>
<evidence type="ECO:0000256" key="1">
    <source>
        <dbReference type="SAM" id="MobiDB-lite"/>
    </source>
</evidence>
<proteinExistence type="predicted"/>